<dbReference type="Pfam" id="PF00069">
    <property type="entry name" value="Pkinase"/>
    <property type="match status" value="1"/>
</dbReference>
<keyword evidence="1 3" id="KW-0853">WD repeat</keyword>
<keyword evidence="4" id="KW-0175">Coiled coil</keyword>
<dbReference type="EMBL" id="AUZM01000011">
    <property type="protein sequence ID" value="ERT08436.1"/>
    <property type="molecule type" value="Genomic_DNA"/>
</dbReference>
<accession>U7QPW3</accession>
<dbReference type="SMART" id="SM00320">
    <property type="entry name" value="WD40"/>
    <property type="match status" value="7"/>
</dbReference>
<dbReference type="RefSeq" id="WP_023065478.1">
    <property type="nucleotide sequence ID" value="NZ_AUZM01000011.1"/>
</dbReference>
<dbReference type="GO" id="GO:0005524">
    <property type="term" value="F:ATP binding"/>
    <property type="evidence" value="ECO:0007669"/>
    <property type="project" value="InterPro"/>
</dbReference>
<dbReference type="PRINTS" id="PR00320">
    <property type="entry name" value="GPROTEINBRPT"/>
</dbReference>
<dbReference type="InterPro" id="IPR020472">
    <property type="entry name" value="WD40_PAC1"/>
</dbReference>
<dbReference type="InterPro" id="IPR001680">
    <property type="entry name" value="WD40_rpt"/>
</dbReference>
<feature type="repeat" description="WD" evidence="3">
    <location>
        <begin position="531"/>
        <end position="572"/>
    </location>
</feature>
<dbReference type="Gene3D" id="3.30.200.20">
    <property type="entry name" value="Phosphorylase Kinase, domain 1"/>
    <property type="match status" value="1"/>
</dbReference>
<feature type="repeat" description="WD" evidence="3">
    <location>
        <begin position="573"/>
        <end position="614"/>
    </location>
</feature>
<dbReference type="PROSITE" id="PS50082">
    <property type="entry name" value="WD_REPEATS_2"/>
    <property type="match status" value="7"/>
</dbReference>
<keyword evidence="8" id="KW-0808">Transferase</keyword>
<feature type="transmembrane region" description="Helical" evidence="6">
    <location>
        <begin position="433"/>
        <end position="455"/>
    </location>
</feature>
<dbReference type="Gene3D" id="2.130.10.10">
    <property type="entry name" value="YVTN repeat-like/Quinoprotein amine dehydrogenase"/>
    <property type="match status" value="2"/>
</dbReference>
<feature type="domain" description="Protein kinase" evidence="7">
    <location>
        <begin position="10"/>
        <end position="281"/>
    </location>
</feature>
<proteinExistence type="predicted"/>
<sequence length="815" mass="92641">MIGQLLDGRYQILKVIESTELGKTYLAKDTRRPGESLCFVKHLHLVAEDPDFVKIARRRFQQEAQTLEKLSQHDRIPQLLAYFEESQEFYLVESYVSGQSLAHEIVPGHPLPEDAVIKILIEVLEILLFVHGHGVIHRDLKPTNLIRRDSDGKIVLIDFGAVKEIHIHQNHNPPTARIGTIEYMPVEQFDGNPHLNSDIYALGMIGIQALTGIPIFELRKLRENNQSPNNELSWRHLAVVSSEIGDVLDKMVCYDYHKRYQSAGENLAALRRLDEESQTLLARLNIYRAEIKQRSNHRGDISIVGRKILDELRISLELTKDEAESVEDEILNPYRKYREKGERYEQALIESMQQEYPFTPETRSELQRLQQILGISDEDVAFIEQQILPRSMREQLLSFFSRSQSPRRSNSPSSEVRRSKNRRRNRQRVRRSLSGLWILIGAIIAAIIAVIFAMIEYQRSQQNQFLQTQKRVLEQQKVTRLENILAEGNYELCVNEATKILNRSTQNLEIQKIQQQCKDGLNWRQVKVRDFAQHLGSVSAVAFSPDGRTIVSGSRDQTVKVWDARTGALLQNFSGDLSQITSVDFSPDGGEIAAGSFYWRILEWSLETGELFLPLEHQGMVWSVAFSPDERTIASGSGDRSVRVWDRQTGYILFNFIDHTDIVYSVAFNTEGTKLVSGSKDTTIKIMDLETGIVQNTLEGHTDEVRSVMFTSDGTKVVSGGYDDTVRIWDTNTGQLLNTLTGHTGDILAVAVSPDNQIIASASKDRTIKIWNLETGELLNTLSGHTNEVYTVIFSPDGKTIASGSKDRTIKLWKK</sequence>
<protein>
    <submittedName>
        <fullName evidence="8">Phosphotransferase enzyme family protein</fullName>
    </submittedName>
</protein>
<dbReference type="SMART" id="SM00220">
    <property type="entry name" value="S_TKc"/>
    <property type="match status" value="1"/>
</dbReference>
<evidence type="ECO:0000256" key="2">
    <source>
        <dbReference type="ARBA" id="ARBA00022737"/>
    </source>
</evidence>
<evidence type="ECO:0000256" key="1">
    <source>
        <dbReference type="ARBA" id="ARBA00022574"/>
    </source>
</evidence>
<name>U7QPW3_9CYAN</name>
<comment type="caution">
    <text evidence="8">The sequence shown here is derived from an EMBL/GenBank/DDBJ whole genome shotgun (WGS) entry which is preliminary data.</text>
</comment>
<feature type="repeat" description="WD" evidence="3">
    <location>
        <begin position="614"/>
        <end position="655"/>
    </location>
</feature>
<keyword evidence="2" id="KW-0677">Repeat</keyword>
<dbReference type="InterPro" id="IPR015943">
    <property type="entry name" value="WD40/YVTN_repeat-like_dom_sf"/>
</dbReference>
<evidence type="ECO:0000313" key="9">
    <source>
        <dbReference type="Proteomes" id="UP000017127"/>
    </source>
</evidence>
<dbReference type="CDD" id="cd00200">
    <property type="entry name" value="WD40"/>
    <property type="match status" value="1"/>
</dbReference>
<keyword evidence="6" id="KW-1133">Transmembrane helix</keyword>
<feature type="repeat" description="WD" evidence="3">
    <location>
        <begin position="740"/>
        <end position="781"/>
    </location>
</feature>
<dbReference type="CDD" id="cd14014">
    <property type="entry name" value="STKc_PknB_like"/>
    <property type="match status" value="1"/>
</dbReference>
<dbReference type="InterPro" id="IPR019775">
    <property type="entry name" value="WD40_repeat_CS"/>
</dbReference>
<feature type="repeat" description="WD" evidence="3">
    <location>
        <begin position="698"/>
        <end position="739"/>
    </location>
</feature>
<evidence type="ECO:0000256" key="4">
    <source>
        <dbReference type="SAM" id="Coils"/>
    </source>
</evidence>
<dbReference type="AlphaFoldDB" id="U7QPW3"/>
<feature type="coiled-coil region" evidence="4">
    <location>
        <begin position="270"/>
        <end position="329"/>
    </location>
</feature>
<evidence type="ECO:0000256" key="3">
    <source>
        <dbReference type="PROSITE-ProRule" id="PRU00221"/>
    </source>
</evidence>
<evidence type="ECO:0000256" key="6">
    <source>
        <dbReference type="SAM" id="Phobius"/>
    </source>
</evidence>
<reference evidence="8 9" key="1">
    <citation type="journal article" date="2013" name="Front. Microbiol.">
        <title>Comparative genomic analyses of the cyanobacterium, Lyngbya aestuarii BL J, a powerful hydrogen producer.</title>
        <authorList>
            <person name="Kothari A."/>
            <person name="Vaughn M."/>
            <person name="Garcia-Pichel F."/>
        </authorList>
    </citation>
    <scope>NUCLEOTIDE SEQUENCE [LARGE SCALE GENOMIC DNA]</scope>
    <source>
        <strain evidence="8 9">BL J</strain>
    </source>
</reference>
<dbReference type="PROSITE" id="PS50011">
    <property type="entry name" value="PROTEIN_KINASE_DOM"/>
    <property type="match status" value="1"/>
</dbReference>
<dbReference type="PANTHER" id="PTHR19848">
    <property type="entry name" value="WD40 REPEAT PROTEIN"/>
    <property type="match status" value="1"/>
</dbReference>
<dbReference type="Gene3D" id="1.10.510.10">
    <property type="entry name" value="Transferase(Phosphotransferase) domain 1"/>
    <property type="match status" value="1"/>
</dbReference>
<dbReference type="InterPro" id="IPR036322">
    <property type="entry name" value="WD40_repeat_dom_sf"/>
</dbReference>
<dbReference type="OrthoDB" id="500858at2"/>
<evidence type="ECO:0000256" key="5">
    <source>
        <dbReference type="SAM" id="MobiDB-lite"/>
    </source>
</evidence>
<dbReference type="PATRIC" id="fig|1348334.3.peg.1592"/>
<dbReference type="PANTHER" id="PTHR19848:SF8">
    <property type="entry name" value="F-BOX AND WD REPEAT DOMAIN CONTAINING 7"/>
    <property type="match status" value="1"/>
</dbReference>
<dbReference type="SUPFAM" id="SSF50978">
    <property type="entry name" value="WD40 repeat-like"/>
    <property type="match status" value="1"/>
</dbReference>
<dbReference type="InterPro" id="IPR011009">
    <property type="entry name" value="Kinase-like_dom_sf"/>
</dbReference>
<evidence type="ECO:0000259" key="7">
    <source>
        <dbReference type="PROSITE" id="PS50011"/>
    </source>
</evidence>
<feature type="region of interest" description="Disordered" evidence="5">
    <location>
        <begin position="400"/>
        <end position="426"/>
    </location>
</feature>
<dbReference type="PROSITE" id="PS50294">
    <property type="entry name" value="WD_REPEATS_REGION"/>
    <property type="match status" value="6"/>
</dbReference>
<keyword evidence="6" id="KW-0472">Membrane</keyword>
<dbReference type="InterPro" id="IPR000719">
    <property type="entry name" value="Prot_kinase_dom"/>
</dbReference>
<feature type="repeat" description="WD" evidence="3">
    <location>
        <begin position="782"/>
        <end position="815"/>
    </location>
</feature>
<dbReference type="SUPFAM" id="SSF56112">
    <property type="entry name" value="Protein kinase-like (PK-like)"/>
    <property type="match status" value="1"/>
</dbReference>
<dbReference type="Proteomes" id="UP000017127">
    <property type="component" value="Unassembled WGS sequence"/>
</dbReference>
<organism evidence="8 9">
    <name type="scientific">Lyngbya aestuarii BL J</name>
    <dbReference type="NCBI Taxonomy" id="1348334"/>
    <lineage>
        <taxon>Bacteria</taxon>
        <taxon>Bacillati</taxon>
        <taxon>Cyanobacteriota</taxon>
        <taxon>Cyanophyceae</taxon>
        <taxon>Oscillatoriophycideae</taxon>
        <taxon>Oscillatoriales</taxon>
        <taxon>Microcoleaceae</taxon>
        <taxon>Lyngbya</taxon>
    </lineage>
</organism>
<keyword evidence="9" id="KW-1185">Reference proteome</keyword>
<evidence type="ECO:0000313" key="8">
    <source>
        <dbReference type="EMBL" id="ERT08436.1"/>
    </source>
</evidence>
<gene>
    <name evidence="8" type="ORF">M595_1631</name>
</gene>
<dbReference type="GO" id="GO:0004672">
    <property type="term" value="F:protein kinase activity"/>
    <property type="evidence" value="ECO:0007669"/>
    <property type="project" value="InterPro"/>
</dbReference>
<feature type="repeat" description="WD" evidence="3">
    <location>
        <begin position="656"/>
        <end position="697"/>
    </location>
</feature>
<feature type="compositionally biased region" description="Low complexity" evidence="5">
    <location>
        <begin position="400"/>
        <end position="414"/>
    </location>
</feature>
<keyword evidence="6" id="KW-0812">Transmembrane</keyword>
<dbReference type="Pfam" id="PF00400">
    <property type="entry name" value="WD40"/>
    <property type="match status" value="7"/>
</dbReference>
<dbReference type="PROSITE" id="PS00678">
    <property type="entry name" value="WD_REPEATS_1"/>
    <property type="match status" value="3"/>
</dbReference>